<sequence length="64" mass="7560">TQQDLSPLRRDCPVGDFRAAQVAQDEEIARFIQKQEIKAKRRSGELEPVREYRDNDRRTACDRQ</sequence>
<name>A0ABD0N7D5_CIRMR</name>
<evidence type="ECO:0000313" key="2">
    <source>
        <dbReference type="EMBL" id="KAL0158015.1"/>
    </source>
</evidence>
<protein>
    <submittedName>
        <fullName evidence="2">Uncharacterized protein</fullName>
    </submittedName>
</protein>
<dbReference type="PANTHER" id="PTHR22115">
    <property type="entry name" value="C3ORF6 PROTEIN-RELATED"/>
    <property type="match status" value="1"/>
</dbReference>
<dbReference type="EMBL" id="JAMKFB020000023">
    <property type="protein sequence ID" value="KAL0158015.1"/>
    <property type="molecule type" value="Genomic_DNA"/>
</dbReference>
<keyword evidence="3" id="KW-1185">Reference proteome</keyword>
<evidence type="ECO:0000313" key="3">
    <source>
        <dbReference type="Proteomes" id="UP001529510"/>
    </source>
</evidence>
<organism evidence="2 3">
    <name type="scientific">Cirrhinus mrigala</name>
    <name type="common">Mrigala</name>
    <dbReference type="NCBI Taxonomy" id="683832"/>
    <lineage>
        <taxon>Eukaryota</taxon>
        <taxon>Metazoa</taxon>
        <taxon>Chordata</taxon>
        <taxon>Craniata</taxon>
        <taxon>Vertebrata</taxon>
        <taxon>Euteleostomi</taxon>
        <taxon>Actinopterygii</taxon>
        <taxon>Neopterygii</taxon>
        <taxon>Teleostei</taxon>
        <taxon>Ostariophysi</taxon>
        <taxon>Cypriniformes</taxon>
        <taxon>Cyprinidae</taxon>
        <taxon>Labeoninae</taxon>
        <taxon>Labeonini</taxon>
        <taxon>Cirrhinus</taxon>
    </lineage>
</organism>
<dbReference type="AlphaFoldDB" id="A0ABD0N7D5"/>
<feature type="region of interest" description="Disordered" evidence="1">
    <location>
        <begin position="37"/>
        <end position="64"/>
    </location>
</feature>
<proteinExistence type="predicted"/>
<reference evidence="2 3" key="1">
    <citation type="submission" date="2024-05" db="EMBL/GenBank/DDBJ databases">
        <title>Genome sequencing and assembly of Indian major carp, Cirrhinus mrigala (Hamilton, 1822).</title>
        <authorList>
            <person name="Mohindra V."/>
            <person name="Chowdhury L.M."/>
            <person name="Lal K."/>
            <person name="Jena J.K."/>
        </authorList>
    </citation>
    <scope>NUCLEOTIDE SEQUENCE [LARGE SCALE GENOMIC DNA]</scope>
    <source>
        <strain evidence="2">CM1030</strain>
        <tissue evidence="2">Blood</tissue>
    </source>
</reference>
<evidence type="ECO:0000256" key="1">
    <source>
        <dbReference type="SAM" id="MobiDB-lite"/>
    </source>
</evidence>
<feature type="non-terminal residue" evidence="2">
    <location>
        <position position="64"/>
    </location>
</feature>
<comment type="caution">
    <text evidence="2">The sequence shown here is derived from an EMBL/GenBank/DDBJ whole genome shotgun (WGS) entry which is preliminary data.</text>
</comment>
<dbReference type="InterPro" id="IPR039303">
    <property type="entry name" value="CCDC50"/>
</dbReference>
<dbReference type="Proteomes" id="UP001529510">
    <property type="component" value="Unassembled WGS sequence"/>
</dbReference>
<gene>
    <name evidence="2" type="ORF">M9458_046091</name>
</gene>
<accession>A0ABD0N7D5</accession>
<feature type="non-terminal residue" evidence="2">
    <location>
        <position position="1"/>
    </location>
</feature>
<dbReference type="PANTHER" id="PTHR22115:SF5">
    <property type="entry name" value="COILED-COIL DOMAIN-CONTAINING PROTEIN 50-LIKE ISOFORM X1"/>
    <property type="match status" value="1"/>
</dbReference>